<dbReference type="GO" id="GO:0008168">
    <property type="term" value="F:methyltransferase activity"/>
    <property type="evidence" value="ECO:0007669"/>
    <property type="project" value="UniProtKB-KW"/>
</dbReference>
<evidence type="ECO:0000313" key="3">
    <source>
        <dbReference type="Proteomes" id="UP001382455"/>
    </source>
</evidence>
<proteinExistence type="predicted"/>
<evidence type="ECO:0000259" key="1">
    <source>
        <dbReference type="Pfam" id="PF08241"/>
    </source>
</evidence>
<reference evidence="2 3" key="1">
    <citation type="submission" date="2023-12" db="EMBL/GenBank/DDBJ databases">
        <title>Friends and Foes: Symbiotic and Algicidal bacterial influence on Karenia brevis blooms.</title>
        <authorList>
            <person name="Fei C."/>
            <person name="Mohamed A.R."/>
            <person name="Booker A."/>
            <person name="Arshad M."/>
            <person name="Klass S."/>
            <person name="Ahn S."/>
            <person name="Gilbert P.M."/>
            <person name="Heil C.A."/>
            <person name="Martinez J.M."/>
            <person name="Amin S.A."/>
        </authorList>
    </citation>
    <scope>NUCLEOTIDE SEQUENCE [LARGE SCALE GENOMIC DNA]</scope>
    <source>
        <strain evidence="2 3">CE15</strain>
    </source>
</reference>
<organism evidence="2 3">
    <name type="scientific">Pseudoalteromonas spongiae</name>
    <dbReference type="NCBI Taxonomy" id="298657"/>
    <lineage>
        <taxon>Bacteria</taxon>
        <taxon>Pseudomonadati</taxon>
        <taxon>Pseudomonadota</taxon>
        <taxon>Gammaproteobacteria</taxon>
        <taxon>Alteromonadales</taxon>
        <taxon>Pseudoalteromonadaceae</taxon>
        <taxon>Pseudoalteromonas</taxon>
    </lineage>
</organism>
<dbReference type="CDD" id="cd02440">
    <property type="entry name" value="AdoMet_MTases"/>
    <property type="match status" value="1"/>
</dbReference>
<protein>
    <submittedName>
        <fullName evidence="2">Class I SAM-dependent methyltransferase</fullName>
        <ecNumber evidence="2">2.1.-.-</ecNumber>
    </submittedName>
</protein>
<dbReference type="PANTHER" id="PTHR43591">
    <property type="entry name" value="METHYLTRANSFERASE"/>
    <property type="match status" value="1"/>
</dbReference>
<dbReference type="EMBL" id="JBAWKS010000001">
    <property type="protein sequence ID" value="MEI4549831.1"/>
    <property type="molecule type" value="Genomic_DNA"/>
</dbReference>
<dbReference type="GO" id="GO:0032259">
    <property type="term" value="P:methylation"/>
    <property type="evidence" value="ECO:0007669"/>
    <property type="project" value="UniProtKB-KW"/>
</dbReference>
<dbReference type="RefSeq" id="WP_336435241.1">
    <property type="nucleotide sequence ID" value="NZ_JBAWKS010000001.1"/>
</dbReference>
<dbReference type="Pfam" id="PF08241">
    <property type="entry name" value="Methyltransf_11"/>
    <property type="match status" value="1"/>
</dbReference>
<gene>
    <name evidence="2" type="ORF">WAE96_09070</name>
</gene>
<dbReference type="InterPro" id="IPR013216">
    <property type="entry name" value="Methyltransf_11"/>
</dbReference>
<name>A0ABU8ESG3_9GAMM</name>
<dbReference type="Gene3D" id="3.40.50.150">
    <property type="entry name" value="Vaccinia Virus protein VP39"/>
    <property type="match status" value="1"/>
</dbReference>
<dbReference type="EC" id="2.1.-.-" evidence="2"/>
<dbReference type="Proteomes" id="UP001382455">
    <property type="component" value="Unassembled WGS sequence"/>
</dbReference>
<keyword evidence="3" id="KW-1185">Reference proteome</keyword>
<accession>A0ABU8ESG3</accession>
<dbReference type="InterPro" id="IPR029063">
    <property type="entry name" value="SAM-dependent_MTases_sf"/>
</dbReference>
<keyword evidence="2" id="KW-0489">Methyltransferase</keyword>
<evidence type="ECO:0000313" key="2">
    <source>
        <dbReference type="EMBL" id="MEI4549831.1"/>
    </source>
</evidence>
<keyword evidence="2" id="KW-0808">Transferase</keyword>
<feature type="domain" description="Methyltransferase type 11" evidence="1">
    <location>
        <begin position="48"/>
        <end position="147"/>
    </location>
</feature>
<comment type="caution">
    <text evidence="2">The sequence shown here is derived from an EMBL/GenBank/DDBJ whole genome shotgun (WGS) entry which is preliminary data.</text>
</comment>
<dbReference type="SUPFAM" id="SSF53335">
    <property type="entry name" value="S-adenosyl-L-methionine-dependent methyltransferases"/>
    <property type="match status" value="1"/>
</dbReference>
<sequence length="313" mass="35830">MNHWNLYWNNENTLNSFAEGDQSTGYTGEIANFWSNAFSHLSDDASILDVATGNGALAVLAKKYSPSFRVTAIDAANINPHAIINNSNENYQWLKDITFKGNVRAEELPFEENSFNVVVSQFGFEYAEPGAALTHIHRVLQTNGEFVALIHHNTSFISADCRLGIDVLQDILVESELFDLLEAYCEASATLQSEKTYENEQHFQTLNKSLLALFKKMQFECQSEQELDWYNETFKRLVPLIMDWQTLSLDKVKCIKNDLASHKLRLQDQVDAYWSEQQANDFIARFQSQWSSMALEQLTCNEGILCWVLRARK</sequence>